<dbReference type="EMBL" id="AP023368">
    <property type="protein sequence ID" value="BCK00868.1"/>
    <property type="molecule type" value="Genomic_DNA"/>
</dbReference>
<evidence type="ECO:0008006" key="4">
    <source>
        <dbReference type="Google" id="ProtNLM"/>
    </source>
</evidence>
<reference evidence="2 3" key="1">
    <citation type="submission" date="2020-08" db="EMBL/GenBank/DDBJ databases">
        <title>Draft genome sequencing of an Anaerocolumna strain isolated from anoxic soil subjected to BSD treatment.</title>
        <authorList>
            <person name="Uek A."/>
            <person name="Tonouchi A."/>
        </authorList>
    </citation>
    <scope>NUCLEOTIDE SEQUENCE [LARGE SCALE GENOMIC DNA]</scope>
    <source>
        <strain evidence="2 3">CTTW</strain>
    </source>
</reference>
<gene>
    <name evidence="2" type="ORF">bsdcttw_39080</name>
</gene>
<organism evidence="2 3">
    <name type="scientific">Anaerocolumna chitinilytica</name>
    <dbReference type="NCBI Taxonomy" id="1727145"/>
    <lineage>
        <taxon>Bacteria</taxon>
        <taxon>Bacillati</taxon>
        <taxon>Bacillota</taxon>
        <taxon>Clostridia</taxon>
        <taxon>Lachnospirales</taxon>
        <taxon>Lachnospiraceae</taxon>
        <taxon>Anaerocolumna</taxon>
    </lineage>
</organism>
<dbReference type="InterPro" id="IPR013324">
    <property type="entry name" value="RNA_pol_sigma_r3/r4-like"/>
</dbReference>
<evidence type="ECO:0000313" key="3">
    <source>
        <dbReference type="Proteomes" id="UP000515703"/>
    </source>
</evidence>
<reference evidence="2 3" key="2">
    <citation type="submission" date="2020-08" db="EMBL/GenBank/DDBJ databases">
        <authorList>
            <person name="Ueki A."/>
            <person name="Tonouchi A."/>
        </authorList>
    </citation>
    <scope>NUCLEOTIDE SEQUENCE [LARGE SCALE GENOMIC DNA]</scope>
    <source>
        <strain evidence="2 3">CTTW</strain>
    </source>
</reference>
<protein>
    <recommendedName>
        <fullName evidence="4">RNA polymerase sigma-70 region 4 domain-containing protein</fullName>
    </recommendedName>
</protein>
<accession>A0A7I8DT24</accession>
<proteinExistence type="predicted"/>
<dbReference type="SUPFAM" id="SSF88659">
    <property type="entry name" value="Sigma3 and sigma4 domains of RNA polymerase sigma factors"/>
    <property type="match status" value="1"/>
</dbReference>
<dbReference type="AlphaFoldDB" id="A0A7I8DT24"/>
<sequence>MTERELGQYKAIRSEIADLKRRIEETKRLDKTFQIAGTDPAEAAQRQEKVLDLLRQRETQKDELVEMQREMEDYINKIPDSLTRVIFRMYFFDGLNQLEIGRKTGYDQGTVSRKIKSYFKLHSMHTVTC</sequence>
<feature type="coiled-coil region" evidence="1">
    <location>
        <begin position="9"/>
        <end position="77"/>
    </location>
</feature>
<dbReference type="KEGG" id="acht:bsdcttw_39080"/>
<keyword evidence="3" id="KW-1185">Reference proteome</keyword>
<keyword evidence="1" id="KW-0175">Coiled coil</keyword>
<evidence type="ECO:0000313" key="2">
    <source>
        <dbReference type="EMBL" id="BCK00868.1"/>
    </source>
</evidence>
<name>A0A7I8DT24_9FIRM</name>
<dbReference type="Gene3D" id="1.20.140.160">
    <property type="match status" value="1"/>
</dbReference>
<dbReference type="Proteomes" id="UP000515703">
    <property type="component" value="Chromosome"/>
</dbReference>
<evidence type="ECO:0000256" key="1">
    <source>
        <dbReference type="SAM" id="Coils"/>
    </source>
</evidence>
<dbReference type="RefSeq" id="WP_185256498.1">
    <property type="nucleotide sequence ID" value="NZ_AP023368.1"/>
</dbReference>